<dbReference type="AlphaFoldDB" id="A0A426U0N1"/>
<comment type="caution">
    <text evidence="2">The sequence shown here is derived from an EMBL/GenBank/DDBJ whole genome shotgun (WGS) entry which is preliminary data.</text>
</comment>
<dbReference type="Proteomes" id="UP000280307">
    <property type="component" value="Unassembled WGS sequence"/>
</dbReference>
<name>A0A426U0N1_9CHLR</name>
<evidence type="ECO:0000313" key="2">
    <source>
        <dbReference type="EMBL" id="RRR72656.1"/>
    </source>
</evidence>
<protein>
    <submittedName>
        <fullName evidence="2">Type II toxin-antitoxin system prevent-host-death family antitoxin</fullName>
    </submittedName>
</protein>
<evidence type="ECO:0000256" key="1">
    <source>
        <dbReference type="ARBA" id="ARBA00009981"/>
    </source>
</evidence>
<dbReference type="InterPro" id="IPR051416">
    <property type="entry name" value="phD-YefM_TA_antitoxins"/>
</dbReference>
<sequence length="91" mass="10387">MREVRVGTRELKNRLSEYLRRVKAGETLIVTEHGKTIGQIIPVRPTTEERVKAMAATGQVEWDGGRLQAYQPRTVNKSQRLLSDLVAEDRQ</sequence>
<reference evidence="2 3" key="1">
    <citation type="submission" date="2018-12" db="EMBL/GenBank/DDBJ databases">
        <title>Genome Sequence of Candidatus Viridilinea halotolerans isolated from saline sulfide-rich spring.</title>
        <authorList>
            <person name="Grouzdev D.S."/>
            <person name="Burganskaya E.I."/>
            <person name="Krutkina M.S."/>
            <person name="Sukhacheva M.V."/>
            <person name="Gorlenko V.M."/>
        </authorList>
    </citation>
    <scope>NUCLEOTIDE SEQUENCE [LARGE SCALE GENOMIC DNA]</scope>
    <source>
        <strain evidence="2">Chok-6</strain>
    </source>
</reference>
<accession>A0A426U0N1</accession>
<evidence type="ECO:0000313" key="3">
    <source>
        <dbReference type="Proteomes" id="UP000280307"/>
    </source>
</evidence>
<dbReference type="EMBL" id="RSAS01000382">
    <property type="protein sequence ID" value="RRR72656.1"/>
    <property type="molecule type" value="Genomic_DNA"/>
</dbReference>
<gene>
    <name evidence="2" type="ORF">EI684_09935</name>
</gene>
<proteinExistence type="inferred from homology"/>
<dbReference type="SUPFAM" id="SSF143120">
    <property type="entry name" value="YefM-like"/>
    <property type="match status" value="1"/>
</dbReference>
<dbReference type="PANTHER" id="PTHR35377">
    <property type="entry name" value="ANTITOXIN VAPB49-RELATED-RELATED"/>
    <property type="match status" value="1"/>
</dbReference>
<dbReference type="Gene3D" id="3.40.1620.10">
    <property type="entry name" value="YefM-like domain"/>
    <property type="match status" value="1"/>
</dbReference>
<dbReference type="NCBIfam" id="TIGR01552">
    <property type="entry name" value="phd_fam"/>
    <property type="match status" value="1"/>
</dbReference>
<comment type="similarity">
    <text evidence="1">Belongs to the phD/YefM antitoxin family.</text>
</comment>
<organism evidence="2 3">
    <name type="scientific">Candidatus Viridilinea halotolerans</name>
    <dbReference type="NCBI Taxonomy" id="2491704"/>
    <lineage>
        <taxon>Bacteria</taxon>
        <taxon>Bacillati</taxon>
        <taxon>Chloroflexota</taxon>
        <taxon>Chloroflexia</taxon>
        <taxon>Chloroflexales</taxon>
        <taxon>Chloroflexineae</taxon>
        <taxon>Oscillochloridaceae</taxon>
        <taxon>Candidatus Viridilinea</taxon>
    </lineage>
</organism>
<dbReference type="InterPro" id="IPR036165">
    <property type="entry name" value="YefM-like_sf"/>
</dbReference>